<evidence type="ECO:0000313" key="2">
    <source>
        <dbReference type="Proteomes" id="UP000179258"/>
    </source>
</evidence>
<dbReference type="Pfam" id="PF13489">
    <property type="entry name" value="Methyltransf_23"/>
    <property type="match status" value="1"/>
</dbReference>
<evidence type="ECO:0000313" key="1">
    <source>
        <dbReference type="EMBL" id="OHA66866.1"/>
    </source>
</evidence>
<proteinExistence type="predicted"/>
<dbReference type="Gene3D" id="3.40.50.150">
    <property type="entry name" value="Vaccinia Virus protein VP39"/>
    <property type="match status" value="1"/>
</dbReference>
<dbReference type="Proteomes" id="UP000179258">
    <property type="component" value="Unassembled WGS sequence"/>
</dbReference>
<reference evidence="1 2" key="1">
    <citation type="journal article" date="2016" name="Nat. Commun.">
        <title>Thousands of microbial genomes shed light on interconnected biogeochemical processes in an aquifer system.</title>
        <authorList>
            <person name="Anantharaman K."/>
            <person name="Brown C.T."/>
            <person name="Hug L.A."/>
            <person name="Sharon I."/>
            <person name="Castelle C.J."/>
            <person name="Probst A.J."/>
            <person name="Thomas B.C."/>
            <person name="Singh A."/>
            <person name="Wilkins M.J."/>
            <person name="Karaoz U."/>
            <person name="Brodie E.L."/>
            <person name="Williams K.H."/>
            <person name="Hubbard S.S."/>
            <person name="Banfield J.F."/>
        </authorList>
    </citation>
    <scope>NUCLEOTIDE SEQUENCE [LARGE SCALE GENOMIC DNA]</scope>
</reference>
<name>A0A1G2R1Y7_9BACT</name>
<comment type="caution">
    <text evidence="1">The sequence shown here is derived from an EMBL/GenBank/DDBJ whole genome shotgun (WGS) entry which is preliminary data.</text>
</comment>
<organism evidence="1 2">
    <name type="scientific">Candidatus Wildermuthbacteria bacterium RIFCSPHIGHO2_02_FULL_47_17</name>
    <dbReference type="NCBI Taxonomy" id="1802452"/>
    <lineage>
        <taxon>Bacteria</taxon>
        <taxon>Candidatus Wildermuthiibacteriota</taxon>
    </lineage>
</organism>
<dbReference type="EMBL" id="MHTX01000050">
    <property type="protein sequence ID" value="OHA66866.1"/>
    <property type="molecule type" value="Genomic_DNA"/>
</dbReference>
<evidence type="ECO:0008006" key="3">
    <source>
        <dbReference type="Google" id="ProtNLM"/>
    </source>
</evidence>
<dbReference type="CDD" id="cd02440">
    <property type="entry name" value="AdoMet_MTases"/>
    <property type="match status" value="1"/>
</dbReference>
<gene>
    <name evidence="1" type="ORF">A3D59_04160</name>
</gene>
<dbReference type="PANTHER" id="PTHR43861:SF6">
    <property type="entry name" value="METHYLTRANSFERASE TYPE 11"/>
    <property type="match status" value="1"/>
</dbReference>
<sequence length="257" mass="29271">MEEKMYENLYRLDDRHWWFRARKNIVLRLINKYFRPKSYFEVGPRSSRKIFDIGCGTGMILQSLSKYGEQWGIDSDRGVTDFARQKNPAAKIIHGFFPQDAPSEKFDLVTALDVLEHINDDEAALSKIYDVLKPGGLAVVTVPALAFLWTGHDIASHHKRRYGVRELGSKLKNAGLRVEKISYCNTFLFLPIAVAKIAQRALFRNKVRSHLDGDLPIPWMNKLLEAVFSAEKYLLSGVNFPFGISIIAVASKPNDQK</sequence>
<protein>
    <recommendedName>
        <fullName evidence="3">Methyltransferase type 11 domain-containing protein</fullName>
    </recommendedName>
</protein>
<accession>A0A1G2R1Y7</accession>
<dbReference type="AlphaFoldDB" id="A0A1G2R1Y7"/>
<dbReference type="PANTHER" id="PTHR43861">
    <property type="entry name" value="TRANS-ACONITATE 2-METHYLTRANSFERASE-RELATED"/>
    <property type="match status" value="1"/>
</dbReference>
<dbReference type="SUPFAM" id="SSF53335">
    <property type="entry name" value="S-adenosyl-L-methionine-dependent methyltransferases"/>
    <property type="match status" value="1"/>
</dbReference>
<dbReference type="InterPro" id="IPR029063">
    <property type="entry name" value="SAM-dependent_MTases_sf"/>
</dbReference>